<dbReference type="Pfam" id="PF00605">
    <property type="entry name" value="IRF"/>
    <property type="match status" value="1"/>
</dbReference>
<dbReference type="EnsemblMetazoa" id="CLYHEMT013670.1">
    <property type="protein sequence ID" value="CLYHEMP013670.1"/>
    <property type="gene ID" value="CLYHEMG013670"/>
</dbReference>
<dbReference type="InterPro" id="IPR017855">
    <property type="entry name" value="SMAD-like_dom_sf"/>
</dbReference>
<evidence type="ECO:0000259" key="7">
    <source>
        <dbReference type="PROSITE" id="PS51507"/>
    </source>
</evidence>
<dbReference type="InterPro" id="IPR019817">
    <property type="entry name" value="Interferon_reg_fac_CS"/>
</dbReference>
<dbReference type="InterPro" id="IPR001346">
    <property type="entry name" value="Interferon_reg_fact_DNA-bd_dom"/>
</dbReference>
<evidence type="ECO:0000256" key="3">
    <source>
        <dbReference type="ARBA" id="ARBA00023125"/>
    </source>
</evidence>
<dbReference type="Gene3D" id="2.60.200.10">
    <property type="match status" value="1"/>
</dbReference>
<evidence type="ECO:0000313" key="9">
    <source>
        <dbReference type="Proteomes" id="UP000594262"/>
    </source>
</evidence>
<keyword evidence="2" id="KW-0805">Transcription regulation</keyword>
<dbReference type="PROSITE" id="PS00601">
    <property type="entry name" value="IRF_1"/>
    <property type="match status" value="1"/>
</dbReference>
<dbReference type="InterPro" id="IPR036388">
    <property type="entry name" value="WH-like_DNA-bd_sf"/>
</dbReference>
<name>A0A7M5WVC4_9CNID</name>
<dbReference type="CDD" id="cd00103">
    <property type="entry name" value="IRF"/>
    <property type="match status" value="1"/>
</dbReference>
<keyword evidence="5" id="KW-0539">Nucleus</keyword>
<feature type="domain" description="IRF tryptophan pentad repeat" evidence="7">
    <location>
        <begin position="53"/>
        <end position="160"/>
    </location>
</feature>
<dbReference type="RefSeq" id="XP_066919502.1">
    <property type="nucleotide sequence ID" value="XM_067063401.1"/>
</dbReference>
<dbReference type="SUPFAM" id="SSF49879">
    <property type="entry name" value="SMAD/FHA domain"/>
    <property type="match status" value="1"/>
</dbReference>
<dbReference type="Gene3D" id="1.10.10.10">
    <property type="entry name" value="Winged helix-like DNA-binding domain superfamily/Winged helix DNA-binding domain"/>
    <property type="match status" value="1"/>
</dbReference>
<evidence type="ECO:0000256" key="6">
    <source>
        <dbReference type="SAM" id="MobiDB-lite"/>
    </source>
</evidence>
<dbReference type="SUPFAM" id="SSF46785">
    <property type="entry name" value="Winged helix' DNA-binding domain"/>
    <property type="match status" value="1"/>
</dbReference>
<feature type="region of interest" description="Disordered" evidence="6">
    <location>
        <begin position="250"/>
        <end position="275"/>
    </location>
</feature>
<dbReference type="GO" id="GO:0005634">
    <property type="term" value="C:nucleus"/>
    <property type="evidence" value="ECO:0007669"/>
    <property type="project" value="UniProtKB-SubCell"/>
</dbReference>
<dbReference type="OrthoDB" id="6538197at2759"/>
<evidence type="ECO:0000256" key="1">
    <source>
        <dbReference type="ARBA" id="ARBA00004123"/>
    </source>
</evidence>
<dbReference type="SMART" id="SM00348">
    <property type="entry name" value="IRF"/>
    <property type="match status" value="1"/>
</dbReference>
<feature type="compositionally biased region" description="Low complexity" evidence="6">
    <location>
        <begin position="259"/>
        <end position="275"/>
    </location>
</feature>
<dbReference type="PANTHER" id="PTHR11949:SF17">
    <property type="entry name" value="IRF TRYPTOPHAN PENTAD REPEAT DOMAIN-CONTAINING PROTEIN"/>
    <property type="match status" value="1"/>
</dbReference>
<dbReference type="InterPro" id="IPR036390">
    <property type="entry name" value="WH_DNA-bd_sf"/>
</dbReference>
<evidence type="ECO:0000256" key="5">
    <source>
        <dbReference type="ARBA" id="ARBA00023242"/>
    </source>
</evidence>
<keyword evidence="3" id="KW-0238">DNA-binding</keyword>
<dbReference type="InterPro" id="IPR008984">
    <property type="entry name" value="SMAD_FHA_dom_sf"/>
</dbReference>
<evidence type="ECO:0000256" key="2">
    <source>
        <dbReference type="ARBA" id="ARBA00023015"/>
    </source>
</evidence>
<dbReference type="GO" id="GO:0045893">
    <property type="term" value="P:positive regulation of DNA-templated transcription"/>
    <property type="evidence" value="ECO:0007669"/>
    <property type="project" value="UniProtKB-ARBA"/>
</dbReference>
<protein>
    <recommendedName>
        <fullName evidence="7">IRF tryptophan pentad repeat domain-containing protein</fullName>
    </recommendedName>
</protein>
<evidence type="ECO:0000256" key="4">
    <source>
        <dbReference type="ARBA" id="ARBA00023163"/>
    </source>
</evidence>
<dbReference type="Proteomes" id="UP000594262">
    <property type="component" value="Unplaced"/>
</dbReference>
<keyword evidence="9" id="KW-1185">Reference proteome</keyword>
<dbReference type="AlphaFoldDB" id="A0A7M5WVC4"/>
<feature type="compositionally biased region" description="Polar residues" evidence="6">
    <location>
        <begin position="165"/>
        <end position="186"/>
    </location>
</feature>
<dbReference type="Pfam" id="PF10401">
    <property type="entry name" value="IRF-3"/>
    <property type="match status" value="1"/>
</dbReference>
<keyword evidence="4" id="KW-0804">Transcription</keyword>
<dbReference type="PANTHER" id="PTHR11949">
    <property type="entry name" value="INTERFERON REGULATORY FACTOR"/>
    <property type="match status" value="1"/>
</dbReference>
<comment type="subcellular location">
    <subcellularLocation>
        <location evidence="1">Nucleus</location>
    </subcellularLocation>
</comment>
<dbReference type="PRINTS" id="PR00267">
    <property type="entry name" value="INTFRNREGFCT"/>
</dbReference>
<dbReference type="PROSITE" id="PS51507">
    <property type="entry name" value="IRF_2"/>
    <property type="match status" value="1"/>
</dbReference>
<dbReference type="GeneID" id="136806821"/>
<proteinExistence type="predicted"/>
<organism evidence="8 9">
    <name type="scientific">Clytia hemisphaerica</name>
    <dbReference type="NCBI Taxonomy" id="252671"/>
    <lineage>
        <taxon>Eukaryota</taxon>
        <taxon>Metazoa</taxon>
        <taxon>Cnidaria</taxon>
        <taxon>Hydrozoa</taxon>
        <taxon>Hydroidolina</taxon>
        <taxon>Leptothecata</taxon>
        <taxon>Obeliida</taxon>
        <taxon>Clytiidae</taxon>
        <taxon>Clytia</taxon>
    </lineage>
</organism>
<dbReference type="GO" id="GO:0002376">
    <property type="term" value="P:immune system process"/>
    <property type="evidence" value="ECO:0007669"/>
    <property type="project" value="TreeGrafter"/>
</dbReference>
<accession>A0A7M5WVC4</accession>
<evidence type="ECO:0000313" key="8">
    <source>
        <dbReference type="EnsemblMetazoa" id="CLYHEMP013670.1"/>
    </source>
</evidence>
<dbReference type="GO" id="GO:0000978">
    <property type="term" value="F:RNA polymerase II cis-regulatory region sequence-specific DNA binding"/>
    <property type="evidence" value="ECO:0007669"/>
    <property type="project" value="TreeGrafter"/>
</dbReference>
<dbReference type="SMART" id="SM01243">
    <property type="entry name" value="IRF-3"/>
    <property type="match status" value="1"/>
</dbReference>
<reference evidence="8" key="1">
    <citation type="submission" date="2021-01" db="UniProtKB">
        <authorList>
            <consortium name="EnsemblMetazoa"/>
        </authorList>
    </citation>
    <scope>IDENTIFICATION</scope>
</reference>
<dbReference type="InterPro" id="IPR019471">
    <property type="entry name" value="Interferon_reg_factor-3"/>
</dbReference>
<feature type="region of interest" description="Disordered" evidence="6">
    <location>
        <begin position="162"/>
        <end position="218"/>
    </location>
</feature>
<dbReference type="GO" id="GO:0000981">
    <property type="term" value="F:DNA-binding transcription factor activity, RNA polymerase II-specific"/>
    <property type="evidence" value="ECO:0007669"/>
    <property type="project" value="TreeGrafter"/>
</dbReference>
<sequence length="510" mass="57250">MHNPSPANYTNMASPYGVGVPSPASSIGSSIYDMNIRSPESYATGSPATNQPRQRLRPWLIDQINEGKTPGLEWVNKEQMMFKIPWKHFGRPGVDEYNDAMLFRNWALHTKKWNEGERTDISTWKTRFRCALTKLQDIVELSNLHQTEGDDPYRVYQFKRKETDQNASSRQQNAMGSNMGQSSQMPGASPIYPGAYRDPSSYQFPGGMDPSQLSPDIEIPDFDIDEFQTSSGMLPTDNFNPPDPNLAALQQSNMQTPGSPAASQMQPSPQMQPQATPELTTLQPALNQNSITAVKVKLFYKGDEMGEKVVDNPRGLRIAFNPPPPLPDDVVRQDASEVVSHIYGPFQAEQIYFPPSQNPEIINVLEMTKRGLVLQARNGEILATRLCRAKIFYSDSTTPSIEPRELPREHTTPIFDYVNDFLPKFKQYVQGQGPLPTAERYFSFAQRCPNQQSISNLFVYVSVTHVLAQRQINQVQSQTNDILVSDPNMLDFIAAQIEGLSIDNTGINPL</sequence>